<feature type="transmembrane region" description="Helical" evidence="1">
    <location>
        <begin position="208"/>
        <end position="227"/>
    </location>
</feature>
<protein>
    <recommendedName>
        <fullName evidence="3">DUF4239 domain-containing protein</fullName>
    </recommendedName>
</protein>
<reference evidence="2" key="1">
    <citation type="submission" date="2005-08" db="EMBL/GenBank/DDBJ databases">
        <title>Complete sequence of chromosome 2 of Ralstonia eutropha JMP134.</title>
        <authorList>
            <person name="Copeland A."/>
            <person name="Lucas S."/>
            <person name="Lapidus A."/>
            <person name="Barry K."/>
            <person name="Detter J.C."/>
            <person name="Glavina T."/>
            <person name="Hammon N."/>
            <person name="Israni S."/>
            <person name="Pitluck S."/>
            <person name="Goltsman E."/>
            <person name="Martinez M."/>
            <person name="Schmutz J."/>
            <person name="Larimer F."/>
            <person name="Land M."/>
            <person name="Lykidis A."/>
            <person name="Richardson P."/>
        </authorList>
    </citation>
    <scope>NUCLEOTIDE SEQUENCE [LARGE SCALE GENOMIC DNA]</scope>
    <source>
        <strain evidence="2">JMP134</strain>
    </source>
</reference>
<dbReference type="Pfam" id="PF14023">
    <property type="entry name" value="Bestrophin-like"/>
    <property type="match status" value="1"/>
</dbReference>
<feature type="transmembrane region" description="Helical" evidence="1">
    <location>
        <begin position="31"/>
        <end position="50"/>
    </location>
</feature>
<dbReference type="KEGG" id="reu:Reut_B4705"/>
<name>Q46S31_CUPPJ</name>
<dbReference type="AlphaFoldDB" id="Q46S31"/>
<proteinExistence type="predicted"/>
<evidence type="ECO:0008006" key="3">
    <source>
        <dbReference type="Google" id="ProtNLM"/>
    </source>
</evidence>
<dbReference type="STRING" id="264198.Reut_B4705"/>
<evidence type="ECO:0000313" key="2">
    <source>
        <dbReference type="EMBL" id="AAZ64053.1"/>
    </source>
</evidence>
<dbReference type="OrthoDB" id="116415at2"/>
<dbReference type="eggNOG" id="ENOG502ZBAF">
    <property type="taxonomic scope" value="Bacteria"/>
</dbReference>
<keyword evidence="1" id="KW-0812">Transmembrane</keyword>
<feature type="transmembrane region" description="Helical" evidence="1">
    <location>
        <begin position="233"/>
        <end position="252"/>
    </location>
</feature>
<gene>
    <name evidence="2" type="ordered locus">Reut_B4705</name>
</gene>
<feature type="transmembrane region" description="Helical" evidence="1">
    <location>
        <begin position="70"/>
        <end position="91"/>
    </location>
</feature>
<accession>Q46S31</accession>
<evidence type="ECO:0000256" key="1">
    <source>
        <dbReference type="SAM" id="Phobius"/>
    </source>
</evidence>
<dbReference type="InterPro" id="IPR025333">
    <property type="entry name" value="DUF4239"/>
</dbReference>
<keyword evidence="1" id="KW-1133">Transmembrane helix</keyword>
<organism evidence="2">
    <name type="scientific">Cupriavidus pinatubonensis (strain JMP 134 / LMG 1197)</name>
    <name type="common">Cupriavidus necator (strain JMP 134)</name>
    <dbReference type="NCBI Taxonomy" id="264198"/>
    <lineage>
        <taxon>Bacteria</taxon>
        <taxon>Pseudomonadati</taxon>
        <taxon>Pseudomonadota</taxon>
        <taxon>Betaproteobacteria</taxon>
        <taxon>Burkholderiales</taxon>
        <taxon>Burkholderiaceae</taxon>
        <taxon>Cupriavidus</taxon>
    </lineage>
</organism>
<keyword evidence="1" id="KW-0472">Membrane</keyword>
<dbReference type="EMBL" id="CP000091">
    <property type="protein sequence ID" value="AAZ64053.1"/>
    <property type="molecule type" value="Genomic_DNA"/>
</dbReference>
<dbReference type="HOGENOM" id="CLU_086345_1_0_4"/>
<sequence length="287" mass="31200">MSDDHLPVGASAHLRRVNNDEQTMDTTIKDYPVLVFVVTFGLLWLAERIGAKAIRGPRSPSADARQDVGVIQAAVLTLLGLLIGFCFAMAVSRYDQRKLYEEAEANAIGTEYVRAGLLPAADAEAARALLREYLRCRLDFYTNHDAASLKKTDVATAALHARLWAVVERNAAANPNVIVGLTVAGMNEVLNAEGYTQSSWWNRIPNSAWMLMLVVAVCSNALVGYGLRKAESARYLLLVLPMVVGVSFALIADIDSPRGGLIRVEPYNLMRLAASVPAGPASFMDPR</sequence>